<dbReference type="PANTHER" id="PTHR10587:SF135">
    <property type="entry name" value="CHITIN DEACETYLASE 3"/>
    <property type="match status" value="1"/>
</dbReference>
<feature type="chain" id="PRO_5002316974" description="chitin deacetylase" evidence="15">
    <location>
        <begin position="22"/>
        <end position="435"/>
    </location>
</feature>
<evidence type="ECO:0000256" key="8">
    <source>
        <dbReference type="ARBA" id="ARBA00023285"/>
    </source>
</evidence>
<keyword evidence="4" id="KW-0336">GPI-anchor</keyword>
<evidence type="ECO:0000256" key="7">
    <source>
        <dbReference type="ARBA" id="ARBA00023277"/>
    </source>
</evidence>
<evidence type="ECO:0000256" key="10">
    <source>
        <dbReference type="ARBA" id="ARBA00023316"/>
    </source>
</evidence>
<keyword evidence="11" id="KW-0624">Polysaccharide degradation</keyword>
<organism evidence="17 18">
    <name type="scientific">Cylindrobasidium torrendii FP15055 ss-10</name>
    <dbReference type="NCBI Taxonomy" id="1314674"/>
    <lineage>
        <taxon>Eukaryota</taxon>
        <taxon>Fungi</taxon>
        <taxon>Dikarya</taxon>
        <taxon>Basidiomycota</taxon>
        <taxon>Agaricomycotina</taxon>
        <taxon>Agaricomycetes</taxon>
        <taxon>Agaricomycetidae</taxon>
        <taxon>Agaricales</taxon>
        <taxon>Marasmiineae</taxon>
        <taxon>Physalacriaceae</taxon>
        <taxon>Cylindrobasidium</taxon>
    </lineage>
</organism>
<keyword evidence="8" id="KW-0170">Cobalt</keyword>
<comment type="catalytic activity">
    <reaction evidence="13">
        <text>[(1-&gt;4)-N-acetyl-beta-D-glucosaminyl](n) + n H2O = chitosan + n acetate</text>
        <dbReference type="Rhea" id="RHEA:10464"/>
        <dbReference type="Rhea" id="RHEA-COMP:9593"/>
        <dbReference type="Rhea" id="RHEA-COMP:9597"/>
        <dbReference type="ChEBI" id="CHEBI:15377"/>
        <dbReference type="ChEBI" id="CHEBI:17029"/>
        <dbReference type="ChEBI" id="CHEBI:30089"/>
        <dbReference type="ChEBI" id="CHEBI:57704"/>
        <dbReference type="EC" id="3.5.1.41"/>
    </reaction>
    <physiologicalReaction direction="left-to-right" evidence="13">
        <dbReference type="Rhea" id="RHEA:10465"/>
    </physiologicalReaction>
</comment>
<proteinExistence type="predicted"/>
<dbReference type="GO" id="GO:0000272">
    <property type="term" value="P:polysaccharide catabolic process"/>
    <property type="evidence" value="ECO:0007669"/>
    <property type="project" value="UniProtKB-KW"/>
</dbReference>
<dbReference type="PROSITE" id="PS51677">
    <property type="entry name" value="NODB"/>
    <property type="match status" value="1"/>
</dbReference>
<dbReference type="GO" id="GO:0005886">
    <property type="term" value="C:plasma membrane"/>
    <property type="evidence" value="ECO:0007669"/>
    <property type="project" value="UniProtKB-SubCell"/>
</dbReference>
<feature type="compositionally biased region" description="Low complexity" evidence="14">
    <location>
        <begin position="360"/>
        <end position="413"/>
    </location>
</feature>
<keyword evidence="15" id="KW-0732">Signal</keyword>
<dbReference type="GO" id="GO:0004099">
    <property type="term" value="F:chitin deacetylase activity"/>
    <property type="evidence" value="ECO:0007669"/>
    <property type="project" value="UniProtKB-EC"/>
</dbReference>
<evidence type="ECO:0000313" key="17">
    <source>
        <dbReference type="EMBL" id="KIY65688.1"/>
    </source>
</evidence>
<keyword evidence="4" id="KW-0325">Glycoprotein</keyword>
<dbReference type="InterPro" id="IPR002509">
    <property type="entry name" value="NODB_dom"/>
</dbReference>
<evidence type="ECO:0000256" key="3">
    <source>
        <dbReference type="ARBA" id="ARBA00022475"/>
    </source>
</evidence>
<evidence type="ECO:0000256" key="1">
    <source>
        <dbReference type="ARBA" id="ARBA00001941"/>
    </source>
</evidence>
<dbReference type="GO" id="GO:0006032">
    <property type="term" value="P:chitin catabolic process"/>
    <property type="evidence" value="ECO:0007669"/>
    <property type="project" value="UniProtKB-KW"/>
</dbReference>
<dbReference type="EMBL" id="KN880580">
    <property type="protein sequence ID" value="KIY65688.1"/>
    <property type="molecule type" value="Genomic_DNA"/>
</dbReference>
<keyword evidence="9" id="KW-0449">Lipoprotein</keyword>
<name>A0A0D7B570_9AGAR</name>
<dbReference type="InterPro" id="IPR011330">
    <property type="entry name" value="Glyco_hydro/deAcase_b/a-brl"/>
</dbReference>
<keyword evidence="6" id="KW-0472">Membrane</keyword>
<dbReference type="STRING" id="1314674.A0A0D7B570"/>
<dbReference type="SUPFAM" id="SSF88713">
    <property type="entry name" value="Glycoside hydrolase/deacetylase"/>
    <property type="match status" value="1"/>
</dbReference>
<keyword evidence="10" id="KW-0961">Cell wall biogenesis/degradation</keyword>
<feature type="signal peptide" evidence="15">
    <location>
        <begin position="1"/>
        <end position="21"/>
    </location>
</feature>
<evidence type="ECO:0000256" key="15">
    <source>
        <dbReference type="SAM" id="SignalP"/>
    </source>
</evidence>
<keyword evidence="5" id="KW-0146">Chitin degradation</keyword>
<dbReference type="Proteomes" id="UP000054007">
    <property type="component" value="Unassembled WGS sequence"/>
</dbReference>
<accession>A0A0D7B570</accession>
<feature type="region of interest" description="Disordered" evidence="14">
    <location>
        <begin position="341"/>
        <end position="413"/>
    </location>
</feature>
<evidence type="ECO:0000256" key="2">
    <source>
        <dbReference type="ARBA" id="ARBA00004609"/>
    </source>
</evidence>
<evidence type="ECO:0000256" key="5">
    <source>
        <dbReference type="ARBA" id="ARBA00023024"/>
    </source>
</evidence>
<comment type="cofactor">
    <cofactor evidence="1">
        <name>Co(2+)</name>
        <dbReference type="ChEBI" id="CHEBI:48828"/>
    </cofactor>
</comment>
<keyword evidence="3" id="KW-1003">Cell membrane</keyword>
<feature type="domain" description="NodB homology" evidence="16">
    <location>
        <begin position="142"/>
        <end position="328"/>
    </location>
</feature>
<gene>
    <name evidence="17" type="ORF">CYLTODRAFT_424103</name>
</gene>
<dbReference type="EC" id="3.5.1.41" evidence="12"/>
<evidence type="ECO:0000256" key="13">
    <source>
        <dbReference type="ARBA" id="ARBA00048494"/>
    </source>
</evidence>
<dbReference type="OrthoDB" id="407355at2759"/>
<feature type="compositionally biased region" description="Polar residues" evidence="14">
    <location>
        <begin position="341"/>
        <end position="355"/>
    </location>
</feature>
<dbReference type="Pfam" id="PF01522">
    <property type="entry name" value="Polysacc_deac_1"/>
    <property type="match status" value="1"/>
</dbReference>
<evidence type="ECO:0000256" key="4">
    <source>
        <dbReference type="ARBA" id="ARBA00022622"/>
    </source>
</evidence>
<evidence type="ECO:0000256" key="14">
    <source>
        <dbReference type="SAM" id="MobiDB-lite"/>
    </source>
</evidence>
<protein>
    <recommendedName>
        <fullName evidence="12">chitin deacetylase</fullName>
        <ecNumber evidence="12">3.5.1.41</ecNumber>
    </recommendedName>
</protein>
<reference evidence="17 18" key="1">
    <citation type="journal article" date="2015" name="Fungal Genet. Biol.">
        <title>Evolution of novel wood decay mechanisms in Agaricales revealed by the genome sequences of Fistulina hepatica and Cylindrobasidium torrendii.</title>
        <authorList>
            <person name="Floudas D."/>
            <person name="Held B.W."/>
            <person name="Riley R."/>
            <person name="Nagy L.G."/>
            <person name="Koehler G."/>
            <person name="Ransdell A.S."/>
            <person name="Younus H."/>
            <person name="Chow J."/>
            <person name="Chiniquy J."/>
            <person name="Lipzen A."/>
            <person name="Tritt A."/>
            <person name="Sun H."/>
            <person name="Haridas S."/>
            <person name="LaButti K."/>
            <person name="Ohm R.A."/>
            <person name="Kues U."/>
            <person name="Blanchette R.A."/>
            <person name="Grigoriev I.V."/>
            <person name="Minto R.E."/>
            <person name="Hibbett D.S."/>
        </authorList>
    </citation>
    <scope>NUCLEOTIDE SEQUENCE [LARGE SCALE GENOMIC DNA]</scope>
    <source>
        <strain evidence="17 18">FP15055 ss-10</strain>
    </source>
</reference>
<keyword evidence="18" id="KW-1185">Reference proteome</keyword>
<sequence length="435" mass="46613">MSRSLQLLVSTLAVASLAVNAHPTHTHQGRALERKWYHDDDHPVNKLFPRVSDDGGNYPELGSSTWTAAFPEGTPTGADMPQEWKDALAAAVAAGKIPDIAQSDTSTGYPVYPNGLDGEGEEVCSATYKCRADGDIWDAPEGIMGLGFDDGPWLGTEKLAGFLDEQNERATHYVIGLNILHRPQDFKLLVDRKDDLCVHTYTHRLMTGLSNEDVVAELGWTLEIIRQSTGGRISNCWRPPTGDADNRVRAIASEIFGLDLIMWNQDTWDWKLSTGGTTEQAINTSMTTWLSGPKNPGLIILEHELSEQTVQMFMNAWPLVKSQGWQTKSQAVLFEESSFQNSNGLNDDPVTSSVIIQPHDSAPASTDASTDSSAPTGSSDSGATTTRKPTGTGSSSQTSAGSNSSSTTTPDGAASLAGSALFASVMAFLGAAFMA</sequence>
<dbReference type="InterPro" id="IPR050248">
    <property type="entry name" value="Polysacc_deacetylase_ArnD"/>
</dbReference>
<keyword evidence="7" id="KW-0119">Carbohydrate metabolism</keyword>
<dbReference type="GO" id="GO:0098552">
    <property type="term" value="C:side of membrane"/>
    <property type="evidence" value="ECO:0007669"/>
    <property type="project" value="UniProtKB-KW"/>
</dbReference>
<dbReference type="Gene3D" id="3.20.20.370">
    <property type="entry name" value="Glycoside hydrolase/deacetylase"/>
    <property type="match status" value="1"/>
</dbReference>
<evidence type="ECO:0000256" key="11">
    <source>
        <dbReference type="ARBA" id="ARBA00023326"/>
    </source>
</evidence>
<dbReference type="PANTHER" id="PTHR10587">
    <property type="entry name" value="GLYCOSYL TRANSFERASE-RELATED"/>
    <property type="match status" value="1"/>
</dbReference>
<evidence type="ECO:0000256" key="6">
    <source>
        <dbReference type="ARBA" id="ARBA00023136"/>
    </source>
</evidence>
<dbReference type="GO" id="GO:0071555">
    <property type="term" value="P:cell wall organization"/>
    <property type="evidence" value="ECO:0007669"/>
    <property type="project" value="UniProtKB-KW"/>
</dbReference>
<dbReference type="GO" id="GO:0009272">
    <property type="term" value="P:fungal-type cell wall biogenesis"/>
    <property type="evidence" value="ECO:0007669"/>
    <property type="project" value="UniProtKB-ARBA"/>
</dbReference>
<dbReference type="AlphaFoldDB" id="A0A0D7B570"/>
<evidence type="ECO:0000313" key="18">
    <source>
        <dbReference type="Proteomes" id="UP000054007"/>
    </source>
</evidence>
<evidence type="ECO:0000256" key="9">
    <source>
        <dbReference type="ARBA" id="ARBA00023288"/>
    </source>
</evidence>
<comment type="subcellular location">
    <subcellularLocation>
        <location evidence="2">Cell membrane</location>
        <topology evidence="2">Lipid-anchor</topology>
        <topology evidence="2">GPI-anchor</topology>
    </subcellularLocation>
</comment>
<evidence type="ECO:0000259" key="16">
    <source>
        <dbReference type="PROSITE" id="PS51677"/>
    </source>
</evidence>
<evidence type="ECO:0000256" key="12">
    <source>
        <dbReference type="ARBA" id="ARBA00024056"/>
    </source>
</evidence>